<dbReference type="STRING" id="1075417.SAMN05421823_103725"/>
<dbReference type="InterPro" id="IPR036890">
    <property type="entry name" value="HATPase_C_sf"/>
</dbReference>
<dbReference type="SUPFAM" id="SSF55874">
    <property type="entry name" value="ATPase domain of HSP90 chaperone/DNA topoisomerase II/histidine kinase"/>
    <property type="match status" value="1"/>
</dbReference>
<feature type="transmembrane region" description="Helical" evidence="2">
    <location>
        <begin position="80"/>
        <end position="107"/>
    </location>
</feature>
<dbReference type="PANTHER" id="PTHR34220:SF7">
    <property type="entry name" value="SENSOR HISTIDINE KINASE YPDA"/>
    <property type="match status" value="1"/>
</dbReference>
<keyword evidence="4" id="KW-0418">Kinase</keyword>
<evidence type="ECO:0000313" key="5">
    <source>
        <dbReference type="Proteomes" id="UP000198510"/>
    </source>
</evidence>
<proteinExistence type="predicted"/>
<dbReference type="Pfam" id="PF06580">
    <property type="entry name" value="His_kinase"/>
    <property type="match status" value="1"/>
</dbReference>
<keyword evidence="2" id="KW-0472">Membrane</keyword>
<dbReference type="InterPro" id="IPR050640">
    <property type="entry name" value="Bact_2-comp_sensor_kinase"/>
</dbReference>
<name>A0A1G9FB22_9BACT</name>
<sequence length="396" mass="44741">MNRLARIFQLPGLLWYNALFWTLLACLDVVRSIVLAHHLGRTFVWRGLIGWPLADYLTYWLLSLLLFSFYLSTRKLHRGWWALLHVGGAVVYAVVHWVGSAVIAVLLERLFLSQELQALGTLLTWHPTVGADLLYSGFLYALSLGLIAGLDVYHRLKDRSLHALELENRLTQAQLQALRIQMNPHFLFNALNTITMMVRARKNPEAVNMIVGLSDMLRSSLSRETRPFVTLREEMALVEQYLTIEAVRFQDRLTIEYDIAAETLPLQVPPLVLQPLVENAFKHGIAKTLDHATLRIATSVRGQQLVLEVFNSGPGAVRTRASGVHPAQASTLLGSRQRAPASEERPEGHGIGYRNTIDRLLRLYQANFKFQIYHQEGGVLVQLLLPLRETPAEAHA</sequence>
<dbReference type="AlphaFoldDB" id="A0A1G9FB22"/>
<feature type="transmembrane region" description="Helical" evidence="2">
    <location>
        <begin position="133"/>
        <end position="153"/>
    </location>
</feature>
<dbReference type="PROSITE" id="PS51257">
    <property type="entry name" value="PROKAR_LIPOPROTEIN"/>
    <property type="match status" value="1"/>
</dbReference>
<keyword evidence="2" id="KW-1133">Transmembrane helix</keyword>
<organism evidence="4 5">
    <name type="scientific">Catalinimonas alkaloidigena</name>
    <dbReference type="NCBI Taxonomy" id="1075417"/>
    <lineage>
        <taxon>Bacteria</taxon>
        <taxon>Pseudomonadati</taxon>
        <taxon>Bacteroidota</taxon>
        <taxon>Cytophagia</taxon>
        <taxon>Cytophagales</taxon>
        <taxon>Catalimonadaceae</taxon>
        <taxon>Catalinimonas</taxon>
    </lineage>
</organism>
<feature type="domain" description="Signal transduction histidine kinase internal region" evidence="3">
    <location>
        <begin position="173"/>
        <end position="253"/>
    </location>
</feature>
<accession>A0A1G9FB22</accession>
<feature type="region of interest" description="Disordered" evidence="1">
    <location>
        <begin position="327"/>
        <end position="350"/>
    </location>
</feature>
<keyword evidence="5" id="KW-1185">Reference proteome</keyword>
<keyword evidence="2" id="KW-0812">Transmembrane</keyword>
<evidence type="ECO:0000313" key="4">
    <source>
        <dbReference type="EMBL" id="SDK85551.1"/>
    </source>
</evidence>
<dbReference type="OrthoDB" id="9792992at2"/>
<dbReference type="RefSeq" id="WP_143017231.1">
    <property type="nucleotide sequence ID" value="NZ_FNFO01000003.1"/>
</dbReference>
<reference evidence="4 5" key="1">
    <citation type="submission" date="2016-10" db="EMBL/GenBank/DDBJ databases">
        <authorList>
            <person name="de Groot N.N."/>
        </authorList>
    </citation>
    <scope>NUCLEOTIDE SEQUENCE [LARGE SCALE GENOMIC DNA]</scope>
    <source>
        <strain evidence="4 5">DSM 25186</strain>
    </source>
</reference>
<evidence type="ECO:0000259" key="3">
    <source>
        <dbReference type="Pfam" id="PF06580"/>
    </source>
</evidence>
<dbReference type="Proteomes" id="UP000198510">
    <property type="component" value="Unassembled WGS sequence"/>
</dbReference>
<gene>
    <name evidence="4" type="ORF">SAMN05421823_103725</name>
</gene>
<dbReference type="InterPro" id="IPR010559">
    <property type="entry name" value="Sig_transdc_His_kin_internal"/>
</dbReference>
<dbReference type="GO" id="GO:0016020">
    <property type="term" value="C:membrane"/>
    <property type="evidence" value="ECO:0007669"/>
    <property type="project" value="InterPro"/>
</dbReference>
<feature type="transmembrane region" description="Helical" evidence="2">
    <location>
        <begin position="12"/>
        <end position="36"/>
    </location>
</feature>
<keyword evidence="4" id="KW-0808">Transferase</keyword>
<feature type="transmembrane region" description="Helical" evidence="2">
    <location>
        <begin position="56"/>
        <end position="73"/>
    </location>
</feature>
<protein>
    <submittedName>
        <fullName evidence="4">Histidine kinase</fullName>
    </submittedName>
</protein>
<evidence type="ECO:0000256" key="2">
    <source>
        <dbReference type="SAM" id="Phobius"/>
    </source>
</evidence>
<dbReference type="GO" id="GO:0000155">
    <property type="term" value="F:phosphorelay sensor kinase activity"/>
    <property type="evidence" value="ECO:0007669"/>
    <property type="project" value="InterPro"/>
</dbReference>
<dbReference type="EMBL" id="FNFO01000003">
    <property type="protein sequence ID" value="SDK85551.1"/>
    <property type="molecule type" value="Genomic_DNA"/>
</dbReference>
<evidence type="ECO:0000256" key="1">
    <source>
        <dbReference type="SAM" id="MobiDB-lite"/>
    </source>
</evidence>
<dbReference type="Gene3D" id="3.30.565.10">
    <property type="entry name" value="Histidine kinase-like ATPase, C-terminal domain"/>
    <property type="match status" value="1"/>
</dbReference>
<dbReference type="PANTHER" id="PTHR34220">
    <property type="entry name" value="SENSOR HISTIDINE KINASE YPDA"/>
    <property type="match status" value="1"/>
</dbReference>